<proteinExistence type="inferred from homology"/>
<dbReference type="PANTHER" id="PTHR30487:SF0">
    <property type="entry name" value="PREPILIN LEADER PEPTIDASE_N-METHYLTRANSFERASE-RELATED"/>
    <property type="match status" value="1"/>
</dbReference>
<feature type="transmembrane region" description="Helical" evidence="7">
    <location>
        <begin position="116"/>
        <end position="132"/>
    </location>
</feature>
<keyword evidence="3" id="KW-1003">Cell membrane</keyword>
<dbReference type="GO" id="GO:0006465">
    <property type="term" value="P:signal peptide processing"/>
    <property type="evidence" value="ECO:0007669"/>
    <property type="project" value="TreeGrafter"/>
</dbReference>
<dbReference type="PANTHER" id="PTHR30487">
    <property type="entry name" value="TYPE 4 PREPILIN-LIKE PROTEINS LEADER PEPTIDE-PROCESSING ENZYME"/>
    <property type="match status" value="1"/>
</dbReference>
<comment type="subcellular location">
    <subcellularLocation>
        <location evidence="1">Cell membrane</location>
        <topology evidence="1">Multi-pass membrane protein</topology>
    </subcellularLocation>
</comment>
<keyword evidence="4 7" id="KW-0812">Transmembrane</keyword>
<dbReference type="Pfam" id="PF06750">
    <property type="entry name" value="A24_N_bact"/>
    <property type="match status" value="1"/>
</dbReference>
<evidence type="ECO:0000256" key="1">
    <source>
        <dbReference type="ARBA" id="ARBA00004651"/>
    </source>
</evidence>
<dbReference type="Proteomes" id="UP000256869">
    <property type="component" value="Unassembled WGS sequence"/>
</dbReference>
<dbReference type="InterPro" id="IPR010627">
    <property type="entry name" value="Prepilin_pept_A24_N"/>
</dbReference>
<dbReference type="AlphaFoldDB" id="A0A3D9IIY9"/>
<keyword evidence="5 7" id="KW-1133">Transmembrane helix</keyword>
<feature type="domain" description="Prepilin type IV endopeptidase peptidase" evidence="8">
    <location>
        <begin position="94"/>
        <end position="196"/>
    </location>
</feature>
<dbReference type="GO" id="GO:0005886">
    <property type="term" value="C:plasma membrane"/>
    <property type="evidence" value="ECO:0007669"/>
    <property type="project" value="UniProtKB-SubCell"/>
</dbReference>
<feature type="transmembrane region" description="Helical" evidence="7">
    <location>
        <begin position="87"/>
        <end position="104"/>
    </location>
</feature>
<name>A0A3D9IIY9_9BACL</name>
<keyword evidence="6 7" id="KW-0472">Membrane</keyword>
<dbReference type="GO" id="GO:0004190">
    <property type="term" value="F:aspartic-type endopeptidase activity"/>
    <property type="evidence" value="ECO:0007669"/>
    <property type="project" value="InterPro"/>
</dbReference>
<evidence type="ECO:0000256" key="3">
    <source>
        <dbReference type="ARBA" id="ARBA00022475"/>
    </source>
</evidence>
<dbReference type="EMBL" id="QRDY01000005">
    <property type="protein sequence ID" value="RED61702.1"/>
    <property type="molecule type" value="Genomic_DNA"/>
</dbReference>
<protein>
    <submittedName>
        <fullName evidence="10">Type 4 prepilin peptidase 1</fullName>
    </submittedName>
</protein>
<feature type="transmembrane region" description="Helical" evidence="7">
    <location>
        <begin position="211"/>
        <end position="228"/>
    </location>
</feature>
<feature type="transmembrane region" description="Helical" evidence="7">
    <location>
        <begin position="168"/>
        <end position="199"/>
    </location>
</feature>
<evidence type="ECO:0000259" key="8">
    <source>
        <dbReference type="Pfam" id="PF01478"/>
    </source>
</evidence>
<feature type="transmembrane region" description="Helical" evidence="7">
    <location>
        <begin position="138"/>
        <end position="156"/>
    </location>
</feature>
<dbReference type="InterPro" id="IPR000045">
    <property type="entry name" value="Prepilin_IV_endopep_pep"/>
</dbReference>
<dbReference type="InterPro" id="IPR050882">
    <property type="entry name" value="Prepilin_peptidase/N-MTase"/>
</dbReference>
<evidence type="ECO:0000313" key="10">
    <source>
        <dbReference type="EMBL" id="RED61702.1"/>
    </source>
</evidence>
<evidence type="ECO:0000256" key="6">
    <source>
        <dbReference type="ARBA" id="ARBA00023136"/>
    </source>
</evidence>
<organism evidence="10 11">
    <name type="scientific">Cohnella lupini</name>
    <dbReference type="NCBI Taxonomy" id="1294267"/>
    <lineage>
        <taxon>Bacteria</taxon>
        <taxon>Bacillati</taxon>
        <taxon>Bacillota</taxon>
        <taxon>Bacilli</taxon>
        <taxon>Bacillales</taxon>
        <taxon>Paenibacillaceae</taxon>
        <taxon>Cohnella</taxon>
    </lineage>
</organism>
<accession>A0A3D9IIY9</accession>
<keyword evidence="11" id="KW-1185">Reference proteome</keyword>
<feature type="domain" description="Prepilin peptidase A24 N-terminal" evidence="9">
    <location>
        <begin position="1"/>
        <end position="83"/>
    </location>
</feature>
<evidence type="ECO:0000256" key="4">
    <source>
        <dbReference type="ARBA" id="ARBA00022692"/>
    </source>
</evidence>
<evidence type="ECO:0000256" key="2">
    <source>
        <dbReference type="ARBA" id="ARBA00005801"/>
    </source>
</evidence>
<comment type="caution">
    <text evidence="10">The sequence shown here is derived from an EMBL/GenBank/DDBJ whole genome shotgun (WGS) entry which is preliminary data.</text>
</comment>
<gene>
    <name evidence="10" type="ORF">DFP95_105131</name>
</gene>
<evidence type="ECO:0000256" key="7">
    <source>
        <dbReference type="SAM" id="Phobius"/>
    </source>
</evidence>
<comment type="similarity">
    <text evidence="2">Belongs to the peptidase A24 family.</text>
</comment>
<evidence type="ECO:0000313" key="11">
    <source>
        <dbReference type="Proteomes" id="UP000256869"/>
    </source>
</evidence>
<reference evidence="10 11" key="1">
    <citation type="submission" date="2018-07" db="EMBL/GenBank/DDBJ databases">
        <title>Genomic Encyclopedia of Type Strains, Phase III (KMG-III): the genomes of soil and plant-associated and newly described type strains.</title>
        <authorList>
            <person name="Whitman W."/>
        </authorList>
    </citation>
    <scope>NUCLEOTIDE SEQUENCE [LARGE SCALE GENOMIC DNA]</scope>
    <source>
        <strain evidence="10 11">CECT 8236</strain>
    </source>
</reference>
<dbReference type="Gene3D" id="1.20.120.1220">
    <property type="match status" value="1"/>
</dbReference>
<dbReference type="Pfam" id="PF01478">
    <property type="entry name" value="Peptidase_A24"/>
    <property type="match status" value="1"/>
</dbReference>
<sequence length="243" mass="25949">MGMAFGSFFNVVAIRIPSGLSVVRPPSQCPECGMRLKSRDLIPVFSYLFTLGKCRGCHSRVSPVYPLGESVTGILFAWAYLNFGLTWELHIALTLISLCVIVTITDLRYRIIPNRILLFFVPIVVVLQSIISPTTLGYHALGAISGGGILLLIALISKGGMGMGDVKLLALLGFIVGFPNVILVLIVGCFIGTLIGGALIVTGVTKRNQPIPFGPFLALGALIAYGYGSDIIQQYLSIFAAGM</sequence>
<evidence type="ECO:0000259" key="9">
    <source>
        <dbReference type="Pfam" id="PF06750"/>
    </source>
</evidence>
<evidence type="ECO:0000256" key="5">
    <source>
        <dbReference type="ARBA" id="ARBA00022989"/>
    </source>
</evidence>